<dbReference type="Gene3D" id="3.10.20.30">
    <property type="match status" value="1"/>
</dbReference>
<dbReference type="InterPro" id="IPR012675">
    <property type="entry name" value="Beta-grasp_dom_sf"/>
</dbReference>
<dbReference type="AlphaFoldDB" id="A0A0A0F1X9"/>
<keyword evidence="5" id="KW-0472">Membrane</keyword>
<feature type="domain" description="FAD-binding FR-type" evidence="7">
    <location>
        <begin position="335"/>
        <end position="475"/>
    </location>
</feature>
<dbReference type="InterPro" id="IPR001433">
    <property type="entry name" value="OxRdtase_FAD/NAD-bd"/>
</dbReference>
<evidence type="ECO:0000313" key="9">
    <source>
        <dbReference type="Proteomes" id="UP000029989"/>
    </source>
</evidence>
<dbReference type="InterPro" id="IPR017938">
    <property type="entry name" value="Riboflavin_synthase-like_b-brl"/>
</dbReference>
<accession>A0A0A0F1X9</accession>
<dbReference type="PRINTS" id="PR00406">
    <property type="entry name" value="CYTB5RDTASE"/>
</dbReference>
<dbReference type="Pfam" id="PF00970">
    <property type="entry name" value="FAD_binding_6"/>
    <property type="match status" value="1"/>
</dbReference>
<dbReference type="Proteomes" id="UP000029989">
    <property type="component" value="Unassembled WGS sequence"/>
</dbReference>
<dbReference type="eggNOG" id="COG3182">
    <property type="taxonomic scope" value="Bacteria"/>
</dbReference>
<organism evidence="8 9">
    <name type="scientific">Lysobacter arseniciresistens ZS79</name>
    <dbReference type="NCBI Taxonomy" id="913325"/>
    <lineage>
        <taxon>Bacteria</taxon>
        <taxon>Pseudomonadati</taxon>
        <taxon>Pseudomonadota</taxon>
        <taxon>Gammaproteobacteria</taxon>
        <taxon>Lysobacterales</taxon>
        <taxon>Lysobacteraceae</taxon>
        <taxon>Novilysobacter</taxon>
    </lineage>
</organism>
<evidence type="ECO:0000256" key="2">
    <source>
        <dbReference type="ARBA" id="ARBA00022630"/>
    </source>
</evidence>
<keyword evidence="4" id="KW-0408">Iron</keyword>
<dbReference type="PROSITE" id="PS51384">
    <property type="entry name" value="FAD_FR"/>
    <property type="match status" value="1"/>
</dbReference>
<feature type="domain" description="2Fe-2S ferredoxin-type" evidence="6">
    <location>
        <begin position="237"/>
        <end position="332"/>
    </location>
</feature>
<dbReference type="InterPro" id="IPR039261">
    <property type="entry name" value="FNR_nucleotide-bd"/>
</dbReference>
<proteinExistence type="predicted"/>
<dbReference type="PANTHER" id="PTHR43644">
    <property type="entry name" value="NA(+)-TRANSLOCATING NADH-QUINONE REDUCTASE SUBUNIT"/>
    <property type="match status" value="1"/>
</dbReference>
<evidence type="ECO:0000256" key="1">
    <source>
        <dbReference type="ARBA" id="ARBA00022448"/>
    </source>
</evidence>
<dbReference type="PROSITE" id="PS51085">
    <property type="entry name" value="2FE2S_FER_2"/>
    <property type="match status" value="1"/>
</dbReference>
<dbReference type="SUPFAM" id="SSF63380">
    <property type="entry name" value="Riboflavin synthase domain-like"/>
    <property type="match status" value="1"/>
</dbReference>
<keyword evidence="5" id="KW-0812">Transmembrane</keyword>
<keyword evidence="3" id="KW-0274">FAD</keyword>
<dbReference type="EMBL" id="AVPT01000008">
    <property type="protein sequence ID" value="KGM56799.1"/>
    <property type="molecule type" value="Genomic_DNA"/>
</dbReference>
<feature type="transmembrane region" description="Helical" evidence="5">
    <location>
        <begin position="200"/>
        <end position="225"/>
    </location>
</feature>
<dbReference type="STRING" id="913325.N799_13030"/>
<dbReference type="GO" id="GO:0051536">
    <property type="term" value="F:iron-sulfur cluster binding"/>
    <property type="evidence" value="ECO:0007669"/>
    <property type="project" value="InterPro"/>
</dbReference>
<dbReference type="GO" id="GO:0016491">
    <property type="term" value="F:oxidoreductase activity"/>
    <property type="evidence" value="ECO:0007669"/>
    <property type="project" value="InterPro"/>
</dbReference>
<dbReference type="InterPro" id="IPR008333">
    <property type="entry name" value="Cbr1-like_FAD-bd_dom"/>
</dbReference>
<evidence type="ECO:0000259" key="7">
    <source>
        <dbReference type="PROSITE" id="PS51384"/>
    </source>
</evidence>
<dbReference type="Pfam" id="PF00175">
    <property type="entry name" value="NAD_binding_1"/>
    <property type="match status" value="1"/>
</dbReference>
<keyword evidence="9" id="KW-1185">Reference proteome</keyword>
<dbReference type="SUPFAM" id="SSF54292">
    <property type="entry name" value="2Fe-2S ferredoxin-like"/>
    <property type="match status" value="1"/>
</dbReference>
<keyword evidence="2" id="KW-0285">Flavoprotein</keyword>
<dbReference type="CDD" id="cd00207">
    <property type="entry name" value="fer2"/>
    <property type="match status" value="1"/>
</dbReference>
<gene>
    <name evidence="8" type="ORF">N799_13030</name>
</gene>
<evidence type="ECO:0000313" key="8">
    <source>
        <dbReference type="EMBL" id="KGM56799.1"/>
    </source>
</evidence>
<dbReference type="OrthoDB" id="9806195at2"/>
<evidence type="ECO:0000256" key="3">
    <source>
        <dbReference type="ARBA" id="ARBA00022827"/>
    </source>
</evidence>
<sequence length="611" mass="67573">MTPWTRKLHKWVGLIIALQFVIWTASGLTMSLLDADTVAGQQHRTKNLDEPRMWPTGMLSPAQIVAVAERPVQTVEAFWLQDRPVYRLVYESTAWLVDAADGQPVLVDSVTASEIAAEDYSGNGAAGEPEWMKAATLEVRDHQAPMWRVPFSDSEDTTLYVSGQDGRVLERRNDTWRIFDFVWMLHIMDYTGRQDFNNPLVIMAGSGGLWIALSGFWLLVTSFRLGEFVPKRWRPARELTVFDPDGTKLRSVESHTGDSVYLALARNGLQLPSNCGGGQSCGLCEVRVRGIAPAPTSSDREHLSQSRLKMGHRLACNLTVAANTQIEVAGGAGLWTERTAKVETVTAVTPFLREIVLATDTPPGPEFQPGAYLQVHVPDYTLQRHDIDHPEHHRSDWAALDLPTTLANKEPVRRSYSLALPVEKAGGHLTLLARFSPGGQGKKRHPTGKGSTYLYSLKPGDTVRFSGPFGDFALQPGNREKIFIGGGAGMAPLRAMVHALLDGGANERIHFWYGARNLREAPYVAEMAELAERHPNFTWHLVLSEEAEHGAGLIKGLVHEATHDALLRDHPDIHSCEFYLCGPPAMLSATRQLLNKLGVDEAMAAYDDFKI</sequence>
<name>A0A0A0F1X9_9GAMM</name>
<dbReference type="RefSeq" id="WP_036209387.1">
    <property type="nucleotide sequence ID" value="NZ_AVPT01000008.1"/>
</dbReference>
<dbReference type="PANTHER" id="PTHR43644:SF1">
    <property type="entry name" value="NAD(P)H-FLAVIN REDUCTASE"/>
    <property type="match status" value="1"/>
</dbReference>
<evidence type="ECO:0000256" key="5">
    <source>
        <dbReference type="SAM" id="Phobius"/>
    </source>
</evidence>
<reference evidence="8 9" key="1">
    <citation type="journal article" date="2015" name="Stand. Genomic Sci.">
        <title>Genomic information of the arsenic-resistant bacterium Lysobacter arseniciresistens type strain ZS79(T) and comparison of Lysobacter draft genomes.</title>
        <authorList>
            <person name="Liu L."/>
            <person name="Zhang S."/>
            <person name="Luo M."/>
            <person name="Wang G."/>
        </authorList>
    </citation>
    <scope>NUCLEOTIDE SEQUENCE [LARGE SCALE GENOMIC DNA]</scope>
    <source>
        <strain evidence="8 9">ZS79</strain>
    </source>
</reference>
<evidence type="ECO:0000259" key="6">
    <source>
        <dbReference type="PROSITE" id="PS51085"/>
    </source>
</evidence>
<dbReference type="Pfam" id="PF00111">
    <property type="entry name" value="Fer2"/>
    <property type="match status" value="1"/>
</dbReference>
<dbReference type="SUPFAM" id="SSF52343">
    <property type="entry name" value="Ferredoxin reductase-like, C-terminal NADP-linked domain"/>
    <property type="match status" value="1"/>
</dbReference>
<dbReference type="Gene3D" id="3.40.50.80">
    <property type="entry name" value="Nucleotide-binding domain of ferredoxin-NADP reductase (FNR) module"/>
    <property type="match status" value="1"/>
</dbReference>
<comment type="caution">
    <text evidence="8">The sequence shown here is derived from an EMBL/GenBank/DDBJ whole genome shotgun (WGS) entry which is preliminary data.</text>
</comment>
<keyword evidence="5" id="KW-1133">Transmembrane helix</keyword>
<protein>
    <recommendedName>
        <fullName evidence="10">Na(+)-translocating NADH-quinone reductase subunit F</fullName>
    </recommendedName>
</protein>
<dbReference type="InterPro" id="IPR017927">
    <property type="entry name" value="FAD-bd_FR_type"/>
</dbReference>
<dbReference type="InterPro" id="IPR036010">
    <property type="entry name" value="2Fe-2S_ferredoxin-like_sf"/>
</dbReference>
<dbReference type="eggNOG" id="COG2871">
    <property type="taxonomic scope" value="Bacteria"/>
</dbReference>
<keyword evidence="1" id="KW-0813">Transport</keyword>
<dbReference type="InterPro" id="IPR001041">
    <property type="entry name" value="2Fe-2S_ferredoxin-type"/>
</dbReference>
<evidence type="ECO:0008006" key="10">
    <source>
        <dbReference type="Google" id="ProtNLM"/>
    </source>
</evidence>
<evidence type="ECO:0000256" key="4">
    <source>
        <dbReference type="ARBA" id="ARBA00023004"/>
    </source>
</evidence>
<dbReference type="Gene3D" id="2.40.30.10">
    <property type="entry name" value="Translation factors"/>
    <property type="match status" value="1"/>
</dbReference>